<sequence length="70" mass="8047">MKLNTYWIAIPPACMTPARDEYMHLAPAWDAHALFGGYERSWNGRAYGMEGREQYLETKAILERGDEQPA</sequence>
<dbReference type="InterPro" id="IPR016161">
    <property type="entry name" value="Ald_DH/histidinol_DH"/>
</dbReference>
<organism evidence="1 2">
    <name type="scientific">Cupriavidus taiwanensis</name>
    <dbReference type="NCBI Taxonomy" id="164546"/>
    <lineage>
        <taxon>Bacteria</taxon>
        <taxon>Pseudomonadati</taxon>
        <taxon>Pseudomonadota</taxon>
        <taxon>Betaproteobacteria</taxon>
        <taxon>Burkholderiales</taxon>
        <taxon>Burkholderiaceae</taxon>
        <taxon>Cupriavidus</taxon>
    </lineage>
</organism>
<dbReference type="RefSeq" id="WP_115666366.1">
    <property type="nucleotide sequence ID" value="NZ_LT976863.1"/>
</dbReference>
<dbReference type="EMBL" id="LT991977">
    <property type="protein sequence ID" value="SPK76980.1"/>
    <property type="molecule type" value="Genomic_DNA"/>
</dbReference>
<proteinExistence type="predicted"/>
<keyword evidence="1" id="KW-0614">Plasmid</keyword>
<evidence type="ECO:0000313" key="1">
    <source>
        <dbReference type="EMBL" id="SPK76980.1"/>
    </source>
</evidence>
<dbReference type="AlphaFoldDB" id="A0A375ISC9"/>
<dbReference type="Proteomes" id="UP000255505">
    <property type="component" value="Plasmid II"/>
</dbReference>
<name>A0A375ISC9_9BURK</name>
<gene>
    <name evidence="1" type="ORF">CT19425_MP80609</name>
</gene>
<geneLocation type="plasmid" evidence="1">
    <name>II</name>
</geneLocation>
<dbReference type="SUPFAM" id="SSF53720">
    <property type="entry name" value="ALDH-like"/>
    <property type="match status" value="1"/>
</dbReference>
<evidence type="ECO:0000313" key="2">
    <source>
        <dbReference type="Proteomes" id="UP000255505"/>
    </source>
</evidence>
<reference evidence="1 2" key="1">
    <citation type="submission" date="2018-01" db="EMBL/GenBank/DDBJ databases">
        <authorList>
            <person name="Gaut B.S."/>
            <person name="Morton B.R."/>
            <person name="Clegg M.T."/>
            <person name="Duvall M.R."/>
        </authorList>
    </citation>
    <scope>NUCLEOTIDE SEQUENCE [LARGE SCALE GENOMIC DNA]</scope>
    <source>
        <strain evidence="1">Cupriavidus taiwanensis LMG 19425</strain>
        <plasmid evidence="2">Plasmid ii</plasmid>
    </source>
</reference>
<dbReference type="GO" id="GO:0016491">
    <property type="term" value="F:oxidoreductase activity"/>
    <property type="evidence" value="ECO:0007669"/>
    <property type="project" value="InterPro"/>
</dbReference>
<protein>
    <submittedName>
        <fullName evidence="1">Uncharacterized protein</fullName>
    </submittedName>
</protein>
<accession>A0A375ISC9</accession>